<name>A0A1I1F6U5_9BACT</name>
<dbReference type="Proteomes" id="UP000199514">
    <property type="component" value="Unassembled WGS sequence"/>
</dbReference>
<proteinExistence type="predicted"/>
<organism evidence="2 3">
    <name type="scientific">Flexibacter flexilis DSM 6793</name>
    <dbReference type="NCBI Taxonomy" id="927664"/>
    <lineage>
        <taxon>Bacteria</taxon>
        <taxon>Pseudomonadati</taxon>
        <taxon>Bacteroidota</taxon>
        <taxon>Cytophagia</taxon>
        <taxon>Cytophagales</taxon>
        <taxon>Flexibacteraceae</taxon>
        <taxon>Flexibacter</taxon>
    </lineage>
</organism>
<reference evidence="2 3" key="1">
    <citation type="submission" date="2016-10" db="EMBL/GenBank/DDBJ databases">
        <authorList>
            <person name="de Groot N.N."/>
        </authorList>
    </citation>
    <scope>NUCLEOTIDE SEQUENCE [LARGE SCALE GENOMIC DNA]</scope>
    <source>
        <strain evidence="2 3">DSM 6793</strain>
    </source>
</reference>
<evidence type="ECO:0000313" key="3">
    <source>
        <dbReference type="Proteomes" id="UP000199514"/>
    </source>
</evidence>
<sequence length="158" mass="17986">MPKITLTPTQKKDLRYFFEFQRDPEACYLAAFTSQDPNNKAAYLEKWEKLLLDPSIQVRTIKVGRAIAGSVGKYESMGEAQITYWLDRKCWGKGIATAALQAFLEIETSRPMYGRVAFDNYGSQRVLEKCGFVKIGTETDFANARQAAIEEYVYQLGE</sequence>
<dbReference type="EMBL" id="FOLE01000002">
    <property type="protein sequence ID" value="SFB95021.1"/>
    <property type="molecule type" value="Genomic_DNA"/>
</dbReference>
<dbReference type="STRING" id="927664.SAMN05421780_10273"/>
<dbReference type="OrthoDB" id="9788916at2"/>
<dbReference type="GO" id="GO:0016747">
    <property type="term" value="F:acyltransferase activity, transferring groups other than amino-acyl groups"/>
    <property type="evidence" value="ECO:0007669"/>
    <property type="project" value="InterPro"/>
</dbReference>
<keyword evidence="3" id="KW-1185">Reference proteome</keyword>
<gene>
    <name evidence="2" type="ORF">SAMN05421780_10273</name>
</gene>
<dbReference type="PANTHER" id="PTHR43328">
    <property type="entry name" value="ACETYLTRANSFERASE-RELATED"/>
    <property type="match status" value="1"/>
</dbReference>
<dbReference type="RefSeq" id="WP_091508093.1">
    <property type="nucleotide sequence ID" value="NZ_FOLE01000002.1"/>
</dbReference>
<dbReference type="InterPro" id="IPR016181">
    <property type="entry name" value="Acyl_CoA_acyltransferase"/>
</dbReference>
<dbReference type="Pfam" id="PF13302">
    <property type="entry name" value="Acetyltransf_3"/>
    <property type="match status" value="1"/>
</dbReference>
<dbReference type="Gene3D" id="3.40.630.30">
    <property type="match status" value="1"/>
</dbReference>
<evidence type="ECO:0000259" key="1">
    <source>
        <dbReference type="PROSITE" id="PS51186"/>
    </source>
</evidence>
<accession>A0A1I1F6U5</accession>
<keyword evidence="2" id="KW-0808">Transferase</keyword>
<feature type="domain" description="N-acetyltransferase" evidence="1">
    <location>
        <begin position="4"/>
        <end position="156"/>
    </location>
</feature>
<dbReference type="PROSITE" id="PS51186">
    <property type="entry name" value="GNAT"/>
    <property type="match status" value="1"/>
</dbReference>
<dbReference type="PANTHER" id="PTHR43328:SF1">
    <property type="entry name" value="N-ACETYLTRANSFERASE DOMAIN-CONTAINING PROTEIN"/>
    <property type="match status" value="1"/>
</dbReference>
<dbReference type="InterPro" id="IPR000182">
    <property type="entry name" value="GNAT_dom"/>
</dbReference>
<protein>
    <submittedName>
        <fullName evidence="2">Protein N-acetyltransferase, RimJ/RimL family</fullName>
    </submittedName>
</protein>
<dbReference type="AlphaFoldDB" id="A0A1I1F6U5"/>
<evidence type="ECO:0000313" key="2">
    <source>
        <dbReference type="EMBL" id="SFB95021.1"/>
    </source>
</evidence>
<dbReference type="SUPFAM" id="SSF55729">
    <property type="entry name" value="Acyl-CoA N-acyltransferases (Nat)"/>
    <property type="match status" value="1"/>
</dbReference>